<comment type="caution">
    <text evidence="1">The sequence shown here is derived from an EMBL/GenBank/DDBJ whole genome shotgun (WGS) entry which is preliminary data.</text>
</comment>
<dbReference type="EMBL" id="JBHSAY010000006">
    <property type="protein sequence ID" value="MFC4131611.1"/>
    <property type="molecule type" value="Genomic_DNA"/>
</dbReference>
<organism evidence="1 2">
    <name type="scientific">Hamadaea flava</name>
    <dbReference type="NCBI Taxonomy" id="1742688"/>
    <lineage>
        <taxon>Bacteria</taxon>
        <taxon>Bacillati</taxon>
        <taxon>Actinomycetota</taxon>
        <taxon>Actinomycetes</taxon>
        <taxon>Micromonosporales</taxon>
        <taxon>Micromonosporaceae</taxon>
        <taxon>Hamadaea</taxon>
    </lineage>
</organism>
<accession>A0ABV8LKV6</accession>
<proteinExistence type="predicted"/>
<reference evidence="2" key="1">
    <citation type="journal article" date="2019" name="Int. J. Syst. Evol. Microbiol.">
        <title>The Global Catalogue of Microorganisms (GCM) 10K type strain sequencing project: providing services to taxonomists for standard genome sequencing and annotation.</title>
        <authorList>
            <consortium name="The Broad Institute Genomics Platform"/>
            <consortium name="The Broad Institute Genome Sequencing Center for Infectious Disease"/>
            <person name="Wu L."/>
            <person name="Ma J."/>
        </authorList>
    </citation>
    <scope>NUCLEOTIDE SEQUENCE [LARGE SCALE GENOMIC DNA]</scope>
    <source>
        <strain evidence="2">CGMCC 4.7289</strain>
    </source>
</reference>
<dbReference type="Proteomes" id="UP001595816">
    <property type="component" value="Unassembled WGS sequence"/>
</dbReference>
<sequence length="51" mass="5425">MAAADDLRGADRDEWRQPTIFEGANSMINAAEASDKRVHGAICGFADQMGG</sequence>
<gene>
    <name evidence="1" type="ORF">ACFOZ4_13450</name>
</gene>
<evidence type="ECO:0000313" key="2">
    <source>
        <dbReference type="Proteomes" id="UP001595816"/>
    </source>
</evidence>
<evidence type="ECO:0000313" key="1">
    <source>
        <dbReference type="EMBL" id="MFC4131611.1"/>
    </source>
</evidence>
<name>A0ABV8LKV6_9ACTN</name>
<keyword evidence="2" id="KW-1185">Reference proteome</keyword>
<dbReference type="RefSeq" id="WP_382189804.1">
    <property type="nucleotide sequence ID" value="NZ_JBHSAY010000006.1"/>
</dbReference>
<protein>
    <submittedName>
        <fullName evidence="1">Uncharacterized protein</fullName>
    </submittedName>
</protein>